<evidence type="ECO:0000256" key="6">
    <source>
        <dbReference type="SAM" id="Phobius"/>
    </source>
</evidence>
<dbReference type="PANTHER" id="PTHR22945">
    <property type="entry name" value="SERPENTINE RECEPTOR, CLASS D DELTA"/>
    <property type="match status" value="1"/>
</dbReference>
<reference evidence="7" key="1">
    <citation type="submission" date="2023-10" db="EMBL/GenBank/DDBJ databases">
        <title>Genome assembly of Pristionchus species.</title>
        <authorList>
            <person name="Yoshida K."/>
            <person name="Sommer R.J."/>
        </authorList>
    </citation>
    <scope>NUCLEOTIDE SEQUENCE</scope>
    <source>
        <strain evidence="7">RS0144</strain>
    </source>
</reference>
<organism evidence="7 8">
    <name type="scientific">Pristionchus entomophagus</name>
    <dbReference type="NCBI Taxonomy" id="358040"/>
    <lineage>
        <taxon>Eukaryota</taxon>
        <taxon>Metazoa</taxon>
        <taxon>Ecdysozoa</taxon>
        <taxon>Nematoda</taxon>
        <taxon>Chromadorea</taxon>
        <taxon>Rhabditida</taxon>
        <taxon>Rhabditina</taxon>
        <taxon>Diplogasteromorpha</taxon>
        <taxon>Diplogasteroidea</taxon>
        <taxon>Neodiplogasteridae</taxon>
        <taxon>Pristionchus</taxon>
    </lineage>
</organism>
<feature type="transmembrane region" description="Helical" evidence="6">
    <location>
        <begin position="127"/>
        <end position="143"/>
    </location>
</feature>
<dbReference type="AlphaFoldDB" id="A0AAV5TJW4"/>
<evidence type="ECO:0000313" key="8">
    <source>
        <dbReference type="Proteomes" id="UP001432027"/>
    </source>
</evidence>
<accession>A0AAV5TJW4</accession>
<feature type="transmembrane region" description="Helical" evidence="6">
    <location>
        <begin position="90"/>
        <end position="115"/>
    </location>
</feature>
<evidence type="ECO:0008006" key="9">
    <source>
        <dbReference type="Google" id="ProtNLM"/>
    </source>
</evidence>
<keyword evidence="3 6" id="KW-0812">Transmembrane</keyword>
<protein>
    <recommendedName>
        <fullName evidence="9">G protein-coupled receptor</fullName>
    </recommendedName>
</protein>
<dbReference type="EMBL" id="BTSX01000004">
    <property type="protein sequence ID" value="GMS94605.1"/>
    <property type="molecule type" value="Genomic_DNA"/>
</dbReference>
<sequence>MPIEITRLIRDPFCTISFLLNILLIALIYAKATDNLRSYSILLLNFVIIEIITELYCLFVFNRVMVKDGYDFNAITGPCRLTGKDHLSCAFYAVMMQGHTPYSVLLAFGFCYRFYVIKYSTPTNTQLLGALFLAYAPTLIVYVS</sequence>
<evidence type="ECO:0000256" key="2">
    <source>
        <dbReference type="ARBA" id="ARBA00009166"/>
    </source>
</evidence>
<comment type="similarity">
    <text evidence="2">Belongs to the nematode receptor-like protein srd family.</text>
</comment>
<feature type="non-terminal residue" evidence="7">
    <location>
        <position position="144"/>
    </location>
</feature>
<dbReference type="Pfam" id="PF10317">
    <property type="entry name" value="7TM_GPCR_Srd"/>
    <property type="match status" value="1"/>
</dbReference>
<feature type="transmembrane region" description="Helical" evidence="6">
    <location>
        <begin position="12"/>
        <end position="30"/>
    </location>
</feature>
<proteinExistence type="inferred from homology"/>
<evidence type="ECO:0000256" key="5">
    <source>
        <dbReference type="ARBA" id="ARBA00023136"/>
    </source>
</evidence>
<evidence type="ECO:0000313" key="7">
    <source>
        <dbReference type="EMBL" id="GMS94605.1"/>
    </source>
</evidence>
<feature type="transmembrane region" description="Helical" evidence="6">
    <location>
        <begin position="42"/>
        <end position="61"/>
    </location>
</feature>
<evidence type="ECO:0000256" key="4">
    <source>
        <dbReference type="ARBA" id="ARBA00022989"/>
    </source>
</evidence>
<comment type="subcellular location">
    <subcellularLocation>
        <location evidence="1">Membrane</location>
        <topology evidence="1">Multi-pass membrane protein</topology>
    </subcellularLocation>
</comment>
<keyword evidence="8" id="KW-1185">Reference proteome</keyword>
<keyword evidence="4 6" id="KW-1133">Transmembrane helix</keyword>
<dbReference type="Proteomes" id="UP001432027">
    <property type="component" value="Unassembled WGS sequence"/>
</dbReference>
<dbReference type="GO" id="GO:0016020">
    <property type="term" value="C:membrane"/>
    <property type="evidence" value="ECO:0007669"/>
    <property type="project" value="UniProtKB-SubCell"/>
</dbReference>
<evidence type="ECO:0000256" key="1">
    <source>
        <dbReference type="ARBA" id="ARBA00004141"/>
    </source>
</evidence>
<keyword evidence="5 6" id="KW-0472">Membrane</keyword>
<gene>
    <name evidence="7" type="ORF">PENTCL1PPCAC_16780</name>
</gene>
<dbReference type="PANTHER" id="PTHR22945:SF40">
    <property type="entry name" value="SERPENTINE RECEPTOR, CLASS D (DELTA)-RELATED"/>
    <property type="match status" value="1"/>
</dbReference>
<evidence type="ECO:0000256" key="3">
    <source>
        <dbReference type="ARBA" id="ARBA00022692"/>
    </source>
</evidence>
<dbReference type="InterPro" id="IPR050920">
    <property type="entry name" value="Nematode_rcpt-like_delta"/>
</dbReference>
<comment type="caution">
    <text evidence="7">The sequence shown here is derived from an EMBL/GenBank/DDBJ whole genome shotgun (WGS) entry which is preliminary data.</text>
</comment>
<dbReference type="InterPro" id="IPR019421">
    <property type="entry name" value="7TM_GPCR_serpentine_rcpt_Srd"/>
</dbReference>
<name>A0AAV5TJW4_9BILA</name>